<dbReference type="Proteomes" id="UP000658320">
    <property type="component" value="Unassembled WGS sequence"/>
</dbReference>
<evidence type="ECO:0000313" key="2">
    <source>
        <dbReference type="Proteomes" id="UP000658320"/>
    </source>
</evidence>
<sequence length="187" mass="21064">MDLGGAFLTPGKAHRGHDLQIKVRLPDRELTFYSRPVFQERWIEENRLLEFRCEFRCTYPGTPHPVLARLRARLVVRWDGGLPYMDKVGARLRTVLQRRSSLLSDVGAGLAADLMPGFTLDEVEDVDFAVSLNGNKVFDVSGAVPTREWQSLVVSGDSRGSARISDIDYPMKRSLENMTKIRSGRTA</sequence>
<dbReference type="EMBL" id="BMSX01000018">
    <property type="protein sequence ID" value="GGR40020.1"/>
    <property type="molecule type" value="Genomic_DNA"/>
</dbReference>
<reference evidence="1" key="1">
    <citation type="journal article" date="2014" name="Int. J. Syst. Evol. Microbiol.">
        <title>Complete genome sequence of Corynebacterium casei LMG S-19264T (=DSM 44701T), isolated from a smear-ripened cheese.</title>
        <authorList>
            <consortium name="US DOE Joint Genome Institute (JGI-PGF)"/>
            <person name="Walter F."/>
            <person name="Albersmeier A."/>
            <person name="Kalinowski J."/>
            <person name="Ruckert C."/>
        </authorList>
    </citation>
    <scope>NUCLEOTIDE SEQUENCE</scope>
    <source>
        <strain evidence="1">JCM 4346</strain>
    </source>
</reference>
<accession>A0A918FIR9</accession>
<dbReference type="AlphaFoldDB" id="A0A918FIR9"/>
<keyword evidence="2" id="KW-1185">Reference proteome</keyword>
<proteinExistence type="predicted"/>
<reference evidence="1" key="2">
    <citation type="submission" date="2020-09" db="EMBL/GenBank/DDBJ databases">
        <authorList>
            <person name="Sun Q."/>
            <person name="Ohkuma M."/>
        </authorList>
    </citation>
    <scope>NUCLEOTIDE SEQUENCE</scope>
    <source>
        <strain evidence="1">JCM 4346</strain>
    </source>
</reference>
<organism evidence="1 2">
    <name type="scientific">Streptomyces aurantiogriseus</name>
    <dbReference type="NCBI Taxonomy" id="66870"/>
    <lineage>
        <taxon>Bacteria</taxon>
        <taxon>Bacillati</taxon>
        <taxon>Actinomycetota</taxon>
        <taxon>Actinomycetes</taxon>
        <taxon>Kitasatosporales</taxon>
        <taxon>Streptomycetaceae</taxon>
        <taxon>Streptomyces</taxon>
    </lineage>
</organism>
<protein>
    <submittedName>
        <fullName evidence="1">Uncharacterized protein</fullName>
    </submittedName>
</protein>
<gene>
    <name evidence="1" type="ORF">GCM10010251_65880</name>
</gene>
<evidence type="ECO:0000313" key="1">
    <source>
        <dbReference type="EMBL" id="GGR40020.1"/>
    </source>
</evidence>
<name>A0A918FIR9_9ACTN</name>
<comment type="caution">
    <text evidence="1">The sequence shown here is derived from an EMBL/GenBank/DDBJ whole genome shotgun (WGS) entry which is preliminary data.</text>
</comment>